<dbReference type="GO" id="GO:0010181">
    <property type="term" value="F:FMN binding"/>
    <property type="evidence" value="ECO:0007669"/>
    <property type="project" value="TreeGrafter"/>
</dbReference>
<dbReference type="InterPro" id="IPR005025">
    <property type="entry name" value="FMN_Rdtase-like_dom"/>
</dbReference>
<dbReference type="AlphaFoldDB" id="A0A1G7IM62"/>
<dbReference type="Pfam" id="PF03358">
    <property type="entry name" value="FMN_red"/>
    <property type="match status" value="1"/>
</dbReference>
<evidence type="ECO:0000313" key="2">
    <source>
        <dbReference type="EMBL" id="SDF13817.1"/>
    </source>
</evidence>
<dbReference type="GO" id="GO:0005829">
    <property type="term" value="C:cytosol"/>
    <property type="evidence" value="ECO:0007669"/>
    <property type="project" value="TreeGrafter"/>
</dbReference>
<feature type="domain" description="NADPH-dependent FMN reductase-like" evidence="1">
    <location>
        <begin position="8"/>
        <end position="152"/>
    </location>
</feature>
<sequence>MTTLQSNPKIAIIIGSTRDARFADKPANWLLEKAKEISTDLDFELVDLKDYALPMFNEMASNLWMPSADAKAVAWQEKMAEFDGYIFVTPEYNSSIPASLKNALDQAGKEWVRKPAAVFGYGSVGAARAVEHLRAVTINLSMVPVRAAVYISGSDFFKVSPLGANAEMSEIEANILPSVTAMLGDLAWWTKATKAAR</sequence>
<protein>
    <submittedName>
        <fullName evidence="2">NAD(P)H-dependent FMN reductase</fullName>
    </submittedName>
</protein>
<dbReference type="EMBL" id="FNBL01000002">
    <property type="protein sequence ID" value="SDF13817.1"/>
    <property type="molecule type" value="Genomic_DNA"/>
</dbReference>
<dbReference type="PANTHER" id="PTHR30543">
    <property type="entry name" value="CHROMATE REDUCTASE"/>
    <property type="match status" value="1"/>
</dbReference>
<organism evidence="2 3">
    <name type="scientific">Celeribacter baekdonensis</name>
    <dbReference type="NCBI Taxonomy" id="875171"/>
    <lineage>
        <taxon>Bacteria</taxon>
        <taxon>Pseudomonadati</taxon>
        <taxon>Pseudomonadota</taxon>
        <taxon>Alphaproteobacteria</taxon>
        <taxon>Rhodobacterales</taxon>
        <taxon>Roseobacteraceae</taxon>
        <taxon>Celeribacter</taxon>
    </lineage>
</organism>
<name>A0A1G7IM62_9RHOB</name>
<dbReference type="PANTHER" id="PTHR30543:SF21">
    <property type="entry name" value="NAD(P)H-DEPENDENT FMN REDUCTASE LOT6"/>
    <property type="match status" value="1"/>
</dbReference>
<dbReference type="InterPro" id="IPR050712">
    <property type="entry name" value="NAD(P)H-dep_reductase"/>
</dbReference>
<evidence type="ECO:0000259" key="1">
    <source>
        <dbReference type="Pfam" id="PF03358"/>
    </source>
</evidence>
<dbReference type="SUPFAM" id="SSF52218">
    <property type="entry name" value="Flavoproteins"/>
    <property type="match status" value="1"/>
</dbReference>
<proteinExistence type="predicted"/>
<evidence type="ECO:0000313" key="3">
    <source>
        <dbReference type="Proteomes" id="UP000182284"/>
    </source>
</evidence>
<accession>A0A1G7IM62</accession>
<dbReference type="OrthoDB" id="9812295at2"/>
<reference evidence="2 3" key="1">
    <citation type="submission" date="2016-10" db="EMBL/GenBank/DDBJ databases">
        <authorList>
            <person name="de Groot N.N."/>
        </authorList>
    </citation>
    <scope>NUCLEOTIDE SEQUENCE [LARGE SCALE GENOMIC DNA]</scope>
    <source>
        <strain evidence="2 3">DSM 27375</strain>
    </source>
</reference>
<dbReference type="InterPro" id="IPR029039">
    <property type="entry name" value="Flavoprotein-like_sf"/>
</dbReference>
<dbReference type="GO" id="GO:0016491">
    <property type="term" value="F:oxidoreductase activity"/>
    <property type="evidence" value="ECO:0007669"/>
    <property type="project" value="InterPro"/>
</dbReference>
<gene>
    <name evidence="2" type="ORF">SAMN04488117_102385</name>
</gene>
<dbReference type="Gene3D" id="3.40.50.360">
    <property type="match status" value="1"/>
</dbReference>
<dbReference type="RefSeq" id="WP_074642210.1">
    <property type="nucleotide sequence ID" value="NZ_FNBL01000002.1"/>
</dbReference>
<dbReference type="Proteomes" id="UP000182284">
    <property type="component" value="Unassembled WGS sequence"/>
</dbReference>